<dbReference type="InterPro" id="IPR036572">
    <property type="entry name" value="Doublecortin_dom_sf"/>
</dbReference>
<keyword evidence="4" id="KW-1185">Reference proteome</keyword>
<name>A0A674A4I6_SALTR</name>
<dbReference type="InParanoid" id="A0A674A4I6"/>
<dbReference type="InterPro" id="IPR056415">
    <property type="entry name" value="DCX2_DCDC1"/>
</dbReference>
<organism evidence="3 4">
    <name type="scientific">Salmo trutta</name>
    <name type="common">Brown trout</name>
    <dbReference type="NCBI Taxonomy" id="8032"/>
    <lineage>
        <taxon>Eukaryota</taxon>
        <taxon>Metazoa</taxon>
        <taxon>Chordata</taxon>
        <taxon>Craniata</taxon>
        <taxon>Vertebrata</taxon>
        <taxon>Euteleostomi</taxon>
        <taxon>Actinopterygii</taxon>
        <taxon>Neopterygii</taxon>
        <taxon>Teleostei</taxon>
        <taxon>Protacanthopterygii</taxon>
        <taxon>Salmoniformes</taxon>
        <taxon>Salmonidae</taxon>
        <taxon>Salmoninae</taxon>
        <taxon>Salmo</taxon>
    </lineage>
</organism>
<dbReference type="GO" id="GO:1902412">
    <property type="term" value="P:regulation of mitotic cytokinesis"/>
    <property type="evidence" value="ECO:0007669"/>
    <property type="project" value="InterPro"/>
</dbReference>
<evidence type="ECO:0000313" key="3">
    <source>
        <dbReference type="Ensembl" id="ENSSTUP00000053181.1"/>
    </source>
</evidence>
<dbReference type="PANTHER" id="PTHR46302:SF3">
    <property type="entry name" value="DOUBLECORTIN DOMAIN-CONTAINING PROTEIN 1"/>
    <property type="match status" value="1"/>
</dbReference>
<dbReference type="Pfam" id="PF24478">
    <property type="entry name" value="DCX2_DCDC1"/>
    <property type="match status" value="1"/>
</dbReference>
<dbReference type="Ensembl" id="ENSSTUT00000055592.1">
    <property type="protein sequence ID" value="ENSSTUP00000053181.1"/>
    <property type="gene ID" value="ENSSTUG00000022501.1"/>
</dbReference>
<dbReference type="GeneTree" id="ENSGT00970000197520"/>
<dbReference type="GO" id="GO:0008017">
    <property type="term" value="F:microtubule binding"/>
    <property type="evidence" value="ECO:0007669"/>
    <property type="project" value="InterPro"/>
</dbReference>
<evidence type="ECO:0000313" key="4">
    <source>
        <dbReference type="Proteomes" id="UP000472277"/>
    </source>
</evidence>
<dbReference type="Gene3D" id="3.10.20.230">
    <property type="entry name" value="Doublecortin domain"/>
    <property type="match status" value="1"/>
</dbReference>
<dbReference type="PANTHER" id="PTHR46302">
    <property type="entry name" value="DOUBLECORTIN DOMAIN-CONTAINING PROTEIN 1"/>
    <property type="match status" value="1"/>
</dbReference>
<evidence type="ECO:0000259" key="2">
    <source>
        <dbReference type="Pfam" id="PF24478"/>
    </source>
</evidence>
<accession>A0A674A4I6</accession>
<dbReference type="Proteomes" id="UP000472277">
    <property type="component" value="Chromosome 17"/>
</dbReference>
<dbReference type="GO" id="GO:0030496">
    <property type="term" value="C:midbody"/>
    <property type="evidence" value="ECO:0007669"/>
    <property type="project" value="TreeGrafter"/>
</dbReference>
<dbReference type="InterPro" id="IPR043188">
    <property type="entry name" value="DCDC1"/>
</dbReference>
<dbReference type="OMA" id="RRIFLCD"/>
<reference evidence="3" key="1">
    <citation type="submission" date="2025-08" db="UniProtKB">
        <authorList>
            <consortium name="Ensembl"/>
        </authorList>
    </citation>
    <scope>IDENTIFICATION</scope>
</reference>
<evidence type="ECO:0000256" key="1">
    <source>
        <dbReference type="SAM" id="MobiDB-lite"/>
    </source>
</evidence>
<feature type="compositionally biased region" description="Basic and acidic residues" evidence="1">
    <location>
        <begin position="1"/>
        <end position="16"/>
    </location>
</feature>
<reference evidence="3" key="2">
    <citation type="submission" date="2025-09" db="UniProtKB">
        <authorList>
            <consortium name="Ensembl"/>
        </authorList>
    </citation>
    <scope>IDENTIFICATION</scope>
</reference>
<dbReference type="SUPFAM" id="SSF89837">
    <property type="entry name" value="Doublecortin (DC)"/>
    <property type="match status" value="1"/>
</dbReference>
<sequence length="212" mass="23328">SHRQNEGRGRRGEFDRQPFAWEPGGTAAPLPTIIIHGVNLPPECSLIGPNRITVLEQSSSPYAGNRSSWRRRKHHAPTTFDLKESGIHTVKKQSCLGPPPHGRRTQYTPVSGLRIISAVKPPIFLHLPQTIRVISYKNGTRQTSAKVTASNITTLLEACASKLKLNSAARRIFLCDGTGVSLAEDLAIDSEVFVSMGEAFLEPQREIRGMEL</sequence>
<dbReference type="GO" id="GO:0035556">
    <property type="term" value="P:intracellular signal transduction"/>
    <property type="evidence" value="ECO:0007669"/>
    <property type="project" value="InterPro"/>
</dbReference>
<protein>
    <recommendedName>
        <fullName evidence="2">DCDC1 second doublecortin-like domain-containing protein</fullName>
    </recommendedName>
</protein>
<feature type="region of interest" description="Disordered" evidence="1">
    <location>
        <begin position="1"/>
        <end position="24"/>
    </location>
</feature>
<feature type="domain" description="DCDC1 second doublecortin-like" evidence="2">
    <location>
        <begin position="129"/>
        <end position="186"/>
    </location>
</feature>
<dbReference type="AlphaFoldDB" id="A0A674A4I6"/>
<proteinExistence type="predicted"/>